<feature type="domain" description="Major facilitator superfamily (MFS) profile" evidence="9">
    <location>
        <begin position="7"/>
        <end position="396"/>
    </location>
</feature>
<dbReference type="InterPro" id="IPR004812">
    <property type="entry name" value="Efflux_drug-R_Bcr/CmlA"/>
</dbReference>
<evidence type="ECO:0000256" key="5">
    <source>
        <dbReference type="ARBA" id="ARBA00022692"/>
    </source>
</evidence>
<keyword evidence="7 8" id="KW-0472">Membrane</keyword>
<keyword evidence="4" id="KW-1003">Cell membrane</keyword>
<dbReference type="PANTHER" id="PTHR23502">
    <property type="entry name" value="MAJOR FACILITATOR SUPERFAMILY"/>
    <property type="match status" value="1"/>
</dbReference>
<reference evidence="10 11" key="1">
    <citation type="submission" date="2016-11" db="EMBL/GenBank/DDBJ databases">
        <title>Complete Genome Sequence of Bradyrhizobium sp. strain J5, an isolated from soybean nodule in Hokkaido.</title>
        <authorList>
            <person name="Kanehara K."/>
        </authorList>
    </citation>
    <scope>NUCLEOTIDE SEQUENCE [LARGE SCALE GENOMIC DNA]</scope>
    <source>
        <strain evidence="10 11">J5</strain>
    </source>
</reference>
<sequence>MRIQPASFAFTLLLGLLASVPYSGIDMSLPALAATGAALGAPPADVGFTMSVFMLSLATAPLVYGPVSDRYGRRPVVVFGVTLFVVGSLACALAQSLPVLLVCRFSQGCGAASTTLTFAIIRDLFEGDNARAKMANVVIAINVVTLIAPTAGAALLALGSWRLIYAIQFVMGLVLLIALVTGFAESAKIDRTNRLAPSIIGRSYLQVLTHPISFAYILVGAAAGGTVMAYVTGSSLFFINSMGLRPNQYGLIFSACSGSVMAGAFLDRRLAAWNFSPAHVLMMGLTVSAAASGLFLATTLVGWVSLPLVVSLLVAVAVAFGLSIPNAMSATMHPLPQIAGAVGAVTGSIQMMVGAVSSGLVACLYDGRSALSMAAVMTPCSLLALAFYLLIARPAERRVFAS</sequence>
<dbReference type="Proteomes" id="UP000181962">
    <property type="component" value="Chromosome"/>
</dbReference>
<evidence type="ECO:0000256" key="7">
    <source>
        <dbReference type="ARBA" id="ARBA00023136"/>
    </source>
</evidence>
<keyword evidence="6 8" id="KW-1133">Transmembrane helix</keyword>
<protein>
    <recommendedName>
        <fullName evidence="8">Bcr/CflA family efflux transporter</fullName>
    </recommendedName>
</protein>
<feature type="transmembrane region" description="Helical" evidence="8">
    <location>
        <begin position="205"/>
        <end position="229"/>
    </location>
</feature>
<feature type="transmembrane region" description="Helical" evidence="8">
    <location>
        <begin position="278"/>
        <end position="297"/>
    </location>
</feature>
<evidence type="ECO:0000256" key="1">
    <source>
        <dbReference type="ARBA" id="ARBA00004651"/>
    </source>
</evidence>
<feature type="transmembrane region" description="Helical" evidence="8">
    <location>
        <begin position="46"/>
        <end position="64"/>
    </location>
</feature>
<comment type="subcellular location">
    <subcellularLocation>
        <location evidence="8">Cell inner membrane</location>
        <topology evidence="8">Multi-pass membrane protein</topology>
    </subcellularLocation>
    <subcellularLocation>
        <location evidence="1">Cell membrane</location>
        <topology evidence="1">Multi-pass membrane protein</topology>
    </subcellularLocation>
</comment>
<feature type="transmembrane region" description="Helical" evidence="8">
    <location>
        <begin position="338"/>
        <end position="365"/>
    </location>
</feature>
<evidence type="ECO:0000256" key="3">
    <source>
        <dbReference type="ARBA" id="ARBA00022448"/>
    </source>
</evidence>
<feature type="transmembrane region" description="Helical" evidence="8">
    <location>
        <begin position="371"/>
        <end position="391"/>
    </location>
</feature>
<dbReference type="RefSeq" id="WP_071916981.1">
    <property type="nucleotide sequence ID" value="NZ_CP017637.1"/>
</dbReference>
<dbReference type="GO" id="GO:0005886">
    <property type="term" value="C:plasma membrane"/>
    <property type="evidence" value="ECO:0007669"/>
    <property type="project" value="UniProtKB-SubCell"/>
</dbReference>
<feature type="transmembrane region" description="Helical" evidence="8">
    <location>
        <begin position="303"/>
        <end position="326"/>
    </location>
</feature>
<dbReference type="AlphaFoldDB" id="A0A1L3F0W6"/>
<feature type="transmembrane region" description="Helical" evidence="8">
    <location>
        <begin position="76"/>
        <end position="99"/>
    </location>
</feature>
<feature type="transmembrane region" description="Helical" evidence="8">
    <location>
        <begin position="249"/>
        <end position="266"/>
    </location>
</feature>
<keyword evidence="5 8" id="KW-0812">Transmembrane</keyword>
<dbReference type="InterPro" id="IPR036259">
    <property type="entry name" value="MFS_trans_sf"/>
</dbReference>
<organism evidence="10 11">
    <name type="scientific">Bradyrhizobium japonicum</name>
    <dbReference type="NCBI Taxonomy" id="375"/>
    <lineage>
        <taxon>Bacteria</taxon>
        <taxon>Pseudomonadati</taxon>
        <taxon>Pseudomonadota</taxon>
        <taxon>Alphaproteobacteria</taxon>
        <taxon>Hyphomicrobiales</taxon>
        <taxon>Nitrobacteraceae</taxon>
        <taxon>Bradyrhizobium</taxon>
    </lineage>
</organism>
<dbReference type="InterPro" id="IPR020846">
    <property type="entry name" value="MFS_dom"/>
</dbReference>
<evidence type="ECO:0000313" key="11">
    <source>
        <dbReference type="Proteomes" id="UP000181962"/>
    </source>
</evidence>
<dbReference type="EMBL" id="CP017637">
    <property type="protein sequence ID" value="APG06955.1"/>
    <property type="molecule type" value="Genomic_DNA"/>
</dbReference>
<dbReference type="GO" id="GO:0042910">
    <property type="term" value="F:xenobiotic transmembrane transporter activity"/>
    <property type="evidence" value="ECO:0007669"/>
    <property type="project" value="InterPro"/>
</dbReference>
<dbReference type="SUPFAM" id="SSF103473">
    <property type="entry name" value="MFS general substrate transporter"/>
    <property type="match status" value="1"/>
</dbReference>
<dbReference type="CDD" id="cd17320">
    <property type="entry name" value="MFS_MdfA_MDR_like"/>
    <property type="match status" value="1"/>
</dbReference>
<dbReference type="GO" id="GO:1990961">
    <property type="term" value="P:xenobiotic detoxification by transmembrane export across the plasma membrane"/>
    <property type="evidence" value="ECO:0007669"/>
    <property type="project" value="InterPro"/>
</dbReference>
<dbReference type="OrthoDB" id="9800416at2"/>
<keyword evidence="3 8" id="KW-0813">Transport</keyword>
<evidence type="ECO:0000256" key="6">
    <source>
        <dbReference type="ARBA" id="ARBA00022989"/>
    </source>
</evidence>
<feature type="transmembrane region" description="Helical" evidence="8">
    <location>
        <begin position="105"/>
        <end position="125"/>
    </location>
</feature>
<comment type="similarity">
    <text evidence="2 8">Belongs to the major facilitator superfamily. Bcr/CmlA family.</text>
</comment>
<keyword evidence="8" id="KW-0997">Cell inner membrane</keyword>
<dbReference type="PANTHER" id="PTHR23502:SF132">
    <property type="entry name" value="POLYAMINE TRANSPORTER 2-RELATED"/>
    <property type="match status" value="1"/>
</dbReference>
<dbReference type="Gene3D" id="1.20.1720.10">
    <property type="entry name" value="Multidrug resistance protein D"/>
    <property type="match status" value="1"/>
</dbReference>
<evidence type="ECO:0000256" key="4">
    <source>
        <dbReference type="ARBA" id="ARBA00022475"/>
    </source>
</evidence>
<accession>A0A1L3F0W6</accession>
<dbReference type="InterPro" id="IPR011701">
    <property type="entry name" value="MFS"/>
</dbReference>
<evidence type="ECO:0000256" key="8">
    <source>
        <dbReference type="RuleBase" id="RU365088"/>
    </source>
</evidence>
<dbReference type="PROSITE" id="PS50850">
    <property type="entry name" value="MFS"/>
    <property type="match status" value="1"/>
</dbReference>
<name>A0A1L3F0W6_BRAJP</name>
<evidence type="ECO:0000313" key="10">
    <source>
        <dbReference type="EMBL" id="APG06955.1"/>
    </source>
</evidence>
<feature type="transmembrane region" description="Helical" evidence="8">
    <location>
        <begin position="163"/>
        <end position="184"/>
    </location>
</feature>
<gene>
    <name evidence="10" type="ORF">BKD09_01315</name>
</gene>
<dbReference type="NCBIfam" id="TIGR00710">
    <property type="entry name" value="efflux_Bcr_CflA"/>
    <property type="match status" value="1"/>
</dbReference>
<dbReference type="Pfam" id="PF07690">
    <property type="entry name" value="MFS_1"/>
    <property type="match status" value="1"/>
</dbReference>
<evidence type="ECO:0000259" key="9">
    <source>
        <dbReference type="PROSITE" id="PS50850"/>
    </source>
</evidence>
<evidence type="ECO:0000256" key="2">
    <source>
        <dbReference type="ARBA" id="ARBA00006236"/>
    </source>
</evidence>
<proteinExistence type="inferred from homology"/>
<comment type="caution">
    <text evidence="8">Lacks conserved residue(s) required for the propagation of feature annotation.</text>
</comment>
<feature type="transmembrane region" description="Helical" evidence="8">
    <location>
        <begin position="137"/>
        <end position="157"/>
    </location>
</feature>